<dbReference type="NCBIfam" id="NF011291">
    <property type="entry name" value="PRK14703.1"/>
    <property type="match status" value="1"/>
</dbReference>
<keyword evidence="2 8" id="KW-0436">Ligase</keyword>
<evidence type="ECO:0000256" key="5">
    <source>
        <dbReference type="ARBA" id="ARBA00022917"/>
    </source>
</evidence>
<evidence type="ECO:0000256" key="7">
    <source>
        <dbReference type="NCBIfam" id="TIGR00440"/>
    </source>
</evidence>
<dbReference type="InterPro" id="IPR020059">
    <property type="entry name" value="Glu/Gln-tRNA-synth_Ib_codon-bd"/>
</dbReference>
<dbReference type="InterPro" id="IPR020056">
    <property type="entry name" value="Rbsml_bL25/Gln-tRNA_synth_N"/>
</dbReference>
<dbReference type="Pfam" id="PF03950">
    <property type="entry name" value="tRNA-synt_1c_C"/>
    <property type="match status" value="1"/>
</dbReference>
<dbReference type="InterPro" id="IPR050132">
    <property type="entry name" value="Gln/Glu-tRNA_Ligase"/>
</dbReference>
<dbReference type="FunFam" id="3.90.800.10:FF:000001">
    <property type="entry name" value="Glutamine--tRNA ligase"/>
    <property type="match status" value="1"/>
</dbReference>
<feature type="domain" description="Glutamyl/glutaminyl-tRNA synthetase class Ib catalytic" evidence="9">
    <location>
        <begin position="30"/>
        <end position="324"/>
    </location>
</feature>
<dbReference type="SUPFAM" id="SSF52374">
    <property type="entry name" value="Nucleotidylyl transferase"/>
    <property type="match status" value="1"/>
</dbReference>
<dbReference type="InterPro" id="IPR011035">
    <property type="entry name" value="Ribosomal_bL25/Gln-tRNA_synth"/>
</dbReference>
<dbReference type="Gene3D" id="3.90.800.10">
    <property type="entry name" value="Glutamyl-tRNA Synthetase, Domain 3"/>
    <property type="match status" value="1"/>
</dbReference>
<comment type="similarity">
    <text evidence="8">Belongs to the class-I aminoacyl-tRNA synthetase family.</text>
</comment>
<keyword evidence="13" id="KW-1185">Reference proteome</keyword>
<keyword evidence="1" id="KW-0963">Cytoplasm</keyword>
<sequence>MKEDIQATHPHAFYTMIKEDCEHQVFHRPICTRFPPEPNGYLHIGSAYAIHMNASLAKVFDGEFHLRFDDTNPLKEDEAFVQAILQDIRWLGYDPGPHIYYGSDYAETIYEAALKLIERGAAYVCDLSAEDTAIYRGTLTESGKESPYRNRSVEENRQRFEAMRAGQYASGACVLRAKIDMASANMNMRDPILFRIIHASHYRTGDSWCIYSMYDFAHPIQDWIEGVTHSLCSIEFKDHRPLYEWVQEQLELAEPSRQREFGRLYLQDSVTSKRYLRQLVERGDVDGWDDPRLATVMGMRRRGYQASHIRQWVAEIGLIRHESVVDLHTLDHITRADLQGSTKGYMTILDPIKLIITNRDQHETEWLDIPFHTEHDVFGSRAMPFTRELFIEREDFMEVPEQGYRRLTLGGEVRLKGAYYVHCHHVVKDELTGNILELHCTYDPKTKSGSGFQGRKVKGTIHWVAASDAVPLEVRLYHSLLRSDAKFNEKEPDWSMLLNPHSLVTYKNAIAEGSLSRVESGERVQFVRHGYFIEDMKDSSSERKVYNRIVALKDSWKK</sequence>
<dbReference type="NCBIfam" id="TIGR00440">
    <property type="entry name" value="glnS"/>
    <property type="match status" value="1"/>
</dbReference>
<dbReference type="EC" id="6.1.1.18" evidence="7"/>
<dbReference type="Gene3D" id="1.10.1160.10">
    <property type="entry name" value="Glutamyl-trna Synthetase, Domain 2"/>
    <property type="match status" value="1"/>
</dbReference>
<gene>
    <name evidence="12" type="ORF">SAMN06295960_1557</name>
</gene>
<dbReference type="AlphaFoldDB" id="A0A1X7JIC5"/>
<dbReference type="PANTHER" id="PTHR43097">
    <property type="entry name" value="GLUTAMINE-TRNA LIGASE"/>
    <property type="match status" value="1"/>
</dbReference>
<accession>A0A1X7JIC5</accession>
<dbReference type="Pfam" id="PF20974">
    <property type="entry name" value="tRNA-synt_1c_C2"/>
    <property type="match status" value="1"/>
</dbReference>
<dbReference type="Gene3D" id="3.40.50.620">
    <property type="entry name" value="HUPs"/>
    <property type="match status" value="1"/>
</dbReference>
<dbReference type="STRING" id="1852522.SAMN06295960_1557"/>
<dbReference type="GO" id="GO:0005524">
    <property type="term" value="F:ATP binding"/>
    <property type="evidence" value="ECO:0007669"/>
    <property type="project" value="UniProtKB-KW"/>
</dbReference>
<dbReference type="SUPFAM" id="SSF50715">
    <property type="entry name" value="Ribosomal protein L25-like"/>
    <property type="match status" value="1"/>
</dbReference>
<dbReference type="Proteomes" id="UP000193834">
    <property type="component" value="Unassembled WGS sequence"/>
</dbReference>
<dbReference type="GO" id="GO:0005829">
    <property type="term" value="C:cytosol"/>
    <property type="evidence" value="ECO:0007669"/>
    <property type="project" value="TreeGrafter"/>
</dbReference>
<evidence type="ECO:0000313" key="13">
    <source>
        <dbReference type="Proteomes" id="UP000193834"/>
    </source>
</evidence>
<feature type="domain" description="tRNA synthetases class I (E and Q) anti-codon binding" evidence="11">
    <location>
        <begin position="460"/>
        <end position="533"/>
    </location>
</feature>
<dbReference type="InterPro" id="IPR020061">
    <property type="entry name" value="Glu_tRNA_lig_a-bdl"/>
</dbReference>
<reference evidence="12 13" key="1">
    <citation type="submission" date="2017-04" db="EMBL/GenBank/DDBJ databases">
        <authorList>
            <person name="Afonso C.L."/>
            <person name="Miller P.J."/>
            <person name="Scott M.A."/>
            <person name="Spackman E."/>
            <person name="Goraichik I."/>
            <person name="Dimitrov K.M."/>
            <person name="Suarez D.L."/>
            <person name="Swayne D.E."/>
        </authorList>
    </citation>
    <scope>NUCLEOTIDE SEQUENCE [LARGE SCALE GENOMIC DNA]</scope>
    <source>
        <strain evidence="12 13">11</strain>
    </source>
</reference>
<evidence type="ECO:0000256" key="2">
    <source>
        <dbReference type="ARBA" id="ARBA00022598"/>
    </source>
</evidence>
<feature type="domain" description="Glutamyl/glutaminyl-tRNA synthetase class Ib anti-codon binding" evidence="10">
    <location>
        <begin position="345"/>
        <end position="443"/>
    </location>
</feature>
<keyword evidence="5 8" id="KW-0648">Protein biosynthesis</keyword>
<evidence type="ECO:0000259" key="11">
    <source>
        <dbReference type="Pfam" id="PF20974"/>
    </source>
</evidence>
<dbReference type="InterPro" id="IPR004514">
    <property type="entry name" value="Gln-tRNA-synth"/>
</dbReference>
<evidence type="ECO:0000256" key="4">
    <source>
        <dbReference type="ARBA" id="ARBA00022840"/>
    </source>
</evidence>
<dbReference type="InterPro" id="IPR000924">
    <property type="entry name" value="Glu/Gln-tRNA-synth"/>
</dbReference>
<dbReference type="GO" id="GO:0006425">
    <property type="term" value="P:glutaminyl-tRNA aminoacylation"/>
    <property type="evidence" value="ECO:0007669"/>
    <property type="project" value="UniProtKB-UniRule"/>
</dbReference>
<organism evidence="12 13">
    <name type="scientific">Paenibacillus aquistagni</name>
    <dbReference type="NCBI Taxonomy" id="1852522"/>
    <lineage>
        <taxon>Bacteria</taxon>
        <taxon>Bacillati</taxon>
        <taxon>Bacillota</taxon>
        <taxon>Bacilli</taxon>
        <taxon>Bacillales</taxon>
        <taxon>Paenibacillaceae</taxon>
        <taxon>Paenibacillus</taxon>
    </lineage>
</organism>
<keyword evidence="3 8" id="KW-0547">Nucleotide-binding</keyword>
<evidence type="ECO:0000256" key="6">
    <source>
        <dbReference type="ARBA" id="ARBA00023146"/>
    </source>
</evidence>
<evidence type="ECO:0000256" key="8">
    <source>
        <dbReference type="RuleBase" id="RU363037"/>
    </source>
</evidence>
<evidence type="ECO:0000259" key="10">
    <source>
        <dbReference type="Pfam" id="PF03950"/>
    </source>
</evidence>
<dbReference type="PANTHER" id="PTHR43097:SF5">
    <property type="entry name" value="GLUTAMATE--TRNA LIGASE"/>
    <property type="match status" value="1"/>
</dbReference>
<protein>
    <recommendedName>
        <fullName evidence="7">Glutamine--tRNA ligase</fullName>
        <ecNumber evidence="7">6.1.1.18</ecNumber>
    </recommendedName>
</protein>
<dbReference type="OrthoDB" id="9801560at2"/>
<keyword evidence="6 8" id="KW-0030">Aminoacyl-tRNA synthetase</keyword>
<evidence type="ECO:0000313" key="12">
    <source>
        <dbReference type="EMBL" id="SMG27008.1"/>
    </source>
</evidence>
<dbReference type="GO" id="GO:0004819">
    <property type="term" value="F:glutamine-tRNA ligase activity"/>
    <property type="evidence" value="ECO:0007669"/>
    <property type="project" value="UniProtKB-UniRule"/>
</dbReference>
<dbReference type="RefSeq" id="WP_085493688.1">
    <property type="nucleotide sequence ID" value="NZ_FXAZ01000001.1"/>
</dbReference>
<dbReference type="InterPro" id="IPR020058">
    <property type="entry name" value="Glu/Gln-tRNA-synth_Ib_cat-dom"/>
</dbReference>
<evidence type="ECO:0000259" key="9">
    <source>
        <dbReference type="Pfam" id="PF00749"/>
    </source>
</evidence>
<dbReference type="FunFam" id="3.40.50.620:FF:000037">
    <property type="entry name" value="Glutamine--tRNA ligase cytoplasmic"/>
    <property type="match status" value="1"/>
</dbReference>
<dbReference type="InterPro" id="IPR049437">
    <property type="entry name" value="tRNA-synt_1c_C2"/>
</dbReference>
<proteinExistence type="inferred from homology"/>
<dbReference type="InterPro" id="IPR014729">
    <property type="entry name" value="Rossmann-like_a/b/a_fold"/>
</dbReference>
<keyword evidence="4 8" id="KW-0067">ATP-binding</keyword>
<evidence type="ECO:0000256" key="3">
    <source>
        <dbReference type="ARBA" id="ARBA00022741"/>
    </source>
</evidence>
<dbReference type="Pfam" id="PF00749">
    <property type="entry name" value="tRNA-synt_1c"/>
    <property type="match status" value="1"/>
</dbReference>
<dbReference type="Gene3D" id="2.40.240.10">
    <property type="entry name" value="Ribosomal Protein L25, Chain P"/>
    <property type="match status" value="2"/>
</dbReference>
<dbReference type="PRINTS" id="PR00987">
    <property type="entry name" value="TRNASYNTHGLU"/>
</dbReference>
<dbReference type="EMBL" id="FXAZ01000001">
    <property type="protein sequence ID" value="SMG27008.1"/>
    <property type="molecule type" value="Genomic_DNA"/>
</dbReference>
<name>A0A1X7JIC5_9BACL</name>
<evidence type="ECO:0000256" key="1">
    <source>
        <dbReference type="ARBA" id="ARBA00022490"/>
    </source>
</evidence>